<proteinExistence type="predicted"/>
<accession>A0A1I5V0G9</accession>
<dbReference type="Gene3D" id="1.10.357.10">
    <property type="entry name" value="Tetracycline Repressor, domain 2"/>
    <property type="match status" value="1"/>
</dbReference>
<dbReference type="InterPro" id="IPR011075">
    <property type="entry name" value="TetR_C"/>
</dbReference>
<dbReference type="SUPFAM" id="SSF48498">
    <property type="entry name" value="Tetracyclin repressor-like, C-terminal domain"/>
    <property type="match status" value="1"/>
</dbReference>
<evidence type="ECO:0000256" key="4">
    <source>
        <dbReference type="PROSITE-ProRule" id="PRU00335"/>
    </source>
</evidence>
<dbReference type="PANTHER" id="PTHR30055:SF240">
    <property type="entry name" value="HTH-TYPE TRANSCRIPTIONAL REGULATOR ACRR"/>
    <property type="match status" value="1"/>
</dbReference>
<keyword evidence="3" id="KW-0804">Transcription</keyword>
<protein>
    <submittedName>
        <fullName evidence="6">Transcriptional regulator, TetR family</fullName>
    </submittedName>
</protein>
<gene>
    <name evidence="6" type="ORF">SAMN05216190_1289</name>
</gene>
<dbReference type="GO" id="GO:0000976">
    <property type="term" value="F:transcription cis-regulatory region binding"/>
    <property type="evidence" value="ECO:0007669"/>
    <property type="project" value="TreeGrafter"/>
</dbReference>
<dbReference type="PROSITE" id="PS50977">
    <property type="entry name" value="HTH_TETR_2"/>
    <property type="match status" value="1"/>
</dbReference>
<evidence type="ECO:0000256" key="2">
    <source>
        <dbReference type="ARBA" id="ARBA00023125"/>
    </source>
</evidence>
<dbReference type="OrthoDB" id="5293556at2"/>
<name>A0A1I5V0G9_9PSED</name>
<feature type="domain" description="HTH tetR-type" evidence="5">
    <location>
        <begin position="11"/>
        <end position="71"/>
    </location>
</feature>
<keyword evidence="2 4" id="KW-0238">DNA-binding</keyword>
<sequence>MDTHSKHLPADERRAVTVEAVIELAGSQNPSEITTSAIAKHMKLTQGALFRHFPNKEAIWQAVMEWVAERLLARVDRAAHGIESPLAALQAMFMSHIEFVAEHPGVPRMIFGELQRAESTAAKRMVQTLIQRYGERLHCCIEKGKACGELCASLDSQAAATLFIGTIQGLVMQSMLAGDVARIRADAPRVFALYRRAIASTAQ</sequence>
<dbReference type="InterPro" id="IPR036271">
    <property type="entry name" value="Tet_transcr_reg_TetR-rel_C_sf"/>
</dbReference>
<dbReference type="STRING" id="289003.SAMN05216190_1289"/>
<organism evidence="6 7">
    <name type="scientific">Pseudomonas borbori</name>
    <dbReference type="NCBI Taxonomy" id="289003"/>
    <lineage>
        <taxon>Bacteria</taxon>
        <taxon>Pseudomonadati</taxon>
        <taxon>Pseudomonadota</taxon>
        <taxon>Gammaproteobacteria</taxon>
        <taxon>Pseudomonadales</taxon>
        <taxon>Pseudomonadaceae</taxon>
        <taxon>Pseudomonas</taxon>
    </lineage>
</organism>
<dbReference type="EMBL" id="FOWX01000028">
    <property type="protein sequence ID" value="SFQ00446.1"/>
    <property type="molecule type" value="Genomic_DNA"/>
</dbReference>
<evidence type="ECO:0000259" key="5">
    <source>
        <dbReference type="PROSITE" id="PS50977"/>
    </source>
</evidence>
<dbReference type="Pfam" id="PF00440">
    <property type="entry name" value="TetR_N"/>
    <property type="match status" value="1"/>
</dbReference>
<evidence type="ECO:0000313" key="6">
    <source>
        <dbReference type="EMBL" id="SFQ00446.1"/>
    </source>
</evidence>
<feature type="DNA-binding region" description="H-T-H motif" evidence="4">
    <location>
        <begin position="34"/>
        <end position="53"/>
    </location>
</feature>
<dbReference type="AlphaFoldDB" id="A0A1I5V0G9"/>
<keyword evidence="1" id="KW-0805">Transcription regulation</keyword>
<dbReference type="Pfam" id="PF16925">
    <property type="entry name" value="TetR_C_13"/>
    <property type="match status" value="1"/>
</dbReference>
<dbReference type="GO" id="GO:0003700">
    <property type="term" value="F:DNA-binding transcription factor activity"/>
    <property type="evidence" value="ECO:0007669"/>
    <property type="project" value="TreeGrafter"/>
</dbReference>
<reference evidence="7" key="1">
    <citation type="submission" date="2016-10" db="EMBL/GenBank/DDBJ databases">
        <authorList>
            <person name="Varghese N."/>
            <person name="Submissions S."/>
        </authorList>
    </citation>
    <scope>NUCLEOTIDE SEQUENCE [LARGE SCALE GENOMIC DNA]</scope>
    <source>
        <strain evidence="7">DSM 17834</strain>
    </source>
</reference>
<dbReference type="InterPro" id="IPR009057">
    <property type="entry name" value="Homeodomain-like_sf"/>
</dbReference>
<dbReference type="Proteomes" id="UP000198784">
    <property type="component" value="Unassembled WGS sequence"/>
</dbReference>
<dbReference type="InterPro" id="IPR050109">
    <property type="entry name" value="HTH-type_TetR-like_transc_reg"/>
</dbReference>
<evidence type="ECO:0000256" key="1">
    <source>
        <dbReference type="ARBA" id="ARBA00023015"/>
    </source>
</evidence>
<dbReference type="PANTHER" id="PTHR30055">
    <property type="entry name" value="HTH-TYPE TRANSCRIPTIONAL REGULATOR RUTR"/>
    <property type="match status" value="1"/>
</dbReference>
<evidence type="ECO:0000256" key="3">
    <source>
        <dbReference type="ARBA" id="ARBA00023163"/>
    </source>
</evidence>
<dbReference type="RefSeq" id="WP_090503761.1">
    <property type="nucleotide sequence ID" value="NZ_FOWX01000028.1"/>
</dbReference>
<dbReference type="SUPFAM" id="SSF46689">
    <property type="entry name" value="Homeodomain-like"/>
    <property type="match status" value="1"/>
</dbReference>
<evidence type="ECO:0000313" key="7">
    <source>
        <dbReference type="Proteomes" id="UP000198784"/>
    </source>
</evidence>
<dbReference type="InterPro" id="IPR001647">
    <property type="entry name" value="HTH_TetR"/>
</dbReference>
<keyword evidence="7" id="KW-1185">Reference proteome</keyword>